<feature type="compositionally biased region" description="Low complexity" evidence="1">
    <location>
        <begin position="207"/>
        <end position="223"/>
    </location>
</feature>
<feature type="compositionally biased region" description="Basic and acidic residues" evidence="1">
    <location>
        <begin position="368"/>
        <end position="377"/>
    </location>
</feature>
<dbReference type="Proteomes" id="UP000678499">
    <property type="component" value="Unassembled WGS sequence"/>
</dbReference>
<feature type="region of interest" description="Disordered" evidence="1">
    <location>
        <begin position="368"/>
        <end position="410"/>
    </location>
</feature>
<sequence length="410" mass="45868">MLQKENERLRKEIEDIREGRKIVIGNEIVKSDLFLESQVHMERIRDLEISNVAKTATIESLNRELAQFRLKAATTLVLSNASADFSSGEDGIGGLLQQQMEENATLRSKSFELQSAYDKLKEKFMNVANLRGFGGEDIFCNSVSIPNSASTVATNPSTSSSVAAENMGVAQAMAVLRGEVLEEMKNELVRARGSESGKEGDEEKADGVMTGSTSTENNGSSESSGDEEDSEMENGSTSTSVSTVVSSLESSRVKALMRQLSQRSEEKKRLDSNLRDLSRKLSDQRKEEARMKRELTRKMEELKRLTAVEAEKMSKKFSGEIGQLVKIRELQNRKISKLEQEYTRSKEMLKKKENELSSTKKQVKELMIKRQMEDKRGGKAASKRPKKPATKESVWKEMSESLSEIAVKRG</sequence>
<feature type="compositionally biased region" description="Basic and acidic residues" evidence="1">
    <location>
        <begin position="263"/>
        <end position="293"/>
    </location>
</feature>
<accession>A0A7R9GL54</accession>
<organism evidence="2">
    <name type="scientific">Notodromas monacha</name>
    <dbReference type="NCBI Taxonomy" id="399045"/>
    <lineage>
        <taxon>Eukaryota</taxon>
        <taxon>Metazoa</taxon>
        <taxon>Ecdysozoa</taxon>
        <taxon>Arthropoda</taxon>
        <taxon>Crustacea</taxon>
        <taxon>Oligostraca</taxon>
        <taxon>Ostracoda</taxon>
        <taxon>Podocopa</taxon>
        <taxon>Podocopida</taxon>
        <taxon>Cypridocopina</taxon>
        <taxon>Cypridoidea</taxon>
        <taxon>Cyprididae</taxon>
        <taxon>Notodromas</taxon>
    </lineage>
</organism>
<gene>
    <name evidence="2" type="ORF">NMOB1V02_LOCUS12797</name>
</gene>
<feature type="compositionally biased region" description="Basic and acidic residues" evidence="1">
    <location>
        <begin position="190"/>
        <end position="201"/>
    </location>
</feature>
<feature type="region of interest" description="Disordered" evidence="1">
    <location>
        <begin position="190"/>
        <end position="293"/>
    </location>
</feature>
<evidence type="ECO:0000313" key="3">
    <source>
        <dbReference type="Proteomes" id="UP000678499"/>
    </source>
</evidence>
<proteinExistence type="predicted"/>
<evidence type="ECO:0000256" key="1">
    <source>
        <dbReference type="SAM" id="MobiDB-lite"/>
    </source>
</evidence>
<dbReference type="EMBL" id="CAJPEX010012432">
    <property type="protein sequence ID" value="CAG0925347.1"/>
    <property type="molecule type" value="Genomic_DNA"/>
</dbReference>
<reference evidence="2" key="1">
    <citation type="submission" date="2020-11" db="EMBL/GenBank/DDBJ databases">
        <authorList>
            <person name="Tran Van P."/>
        </authorList>
    </citation>
    <scope>NUCLEOTIDE SEQUENCE</scope>
</reference>
<dbReference type="AlphaFoldDB" id="A0A7R9GL54"/>
<protein>
    <submittedName>
        <fullName evidence="2">Uncharacterized protein</fullName>
    </submittedName>
</protein>
<feature type="compositionally biased region" description="Basic and acidic residues" evidence="1">
    <location>
        <begin position="389"/>
        <end position="399"/>
    </location>
</feature>
<feature type="non-terminal residue" evidence="2">
    <location>
        <position position="1"/>
    </location>
</feature>
<keyword evidence="3" id="KW-1185">Reference proteome</keyword>
<name>A0A7R9GL54_9CRUS</name>
<evidence type="ECO:0000313" key="2">
    <source>
        <dbReference type="EMBL" id="CAD7285195.1"/>
    </source>
</evidence>
<dbReference type="EMBL" id="OA894469">
    <property type="protein sequence ID" value="CAD7285195.1"/>
    <property type="molecule type" value="Genomic_DNA"/>
</dbReference>
<feature type="compositionally biased region" description="Low complexity" evidence="1">
    <location>
        <begin position="233"/>
        <end position="250"/>
    </location>
</feature>